<dbReference type="PANTHER" id="PTHR13800:SF12">
    <property type="entry name" value="TRANSIENT RECEPTOR POTENTIAL CATION CHANNEL SUBFAMILY M MEMBER-LIKE 2"/>
    <property type="match status" value="1"/>
</dbReference>
<dbReference type="InterPro" id="IPR041491">
    <property type="entry name" value="TRPM_SLOG"/>
</dbReference>
<dbReference type="EMBL" id="CAJNOE010000129">
    <property type="protein sequence ID" value="CAF0954196.1"/>
    <property type="molecule type" value="Genomic_DNA"/>
</dbReference>
<gene>
    <name evidence="3" type="ORF">IZO911_LOCUS15179</name>
</gene>
<proteinExistence type="predicted"/>
<evidence type="ECO:0000259" key="2">
    <source>
        <dbReference type="Pfam" id="PF18139"/>
    </source>
</evidence>
<keyword evidence="1" id="KW-0175">Coiled coil</keyword>
<sequence>MESKQSWEDLISSVKPNKKIVCRTCILYNQKVRTSRDDANIKCCCGRLVRCHSFDGECLSLKTNKDNAKITDPPKEFKRIHSSTVPVTVYGALKSNGSIGCKYIRIDHQLPMAPIYELLVNDCGDTKPGLILSIYGGAKYFTMTEKLEKEIIRGIIDAAATSNAWILTTGVNNGVSKLIGEGISHYRLLKPNPNKIVCIGLTKWGTINESTRFELKHTTKKYPRVSCHRQISDNEDDTDETIEKNHTHCILFDDGKLSGYLNDGQRDALVKEACDDKDHKCYGVTIIVEGGKNTIEVLQNDIEKKRPIVFIEDSGRLADVFASLINQTADAKTDQQFIPSDEVVRKALAEFFPSLEKGEIINTTKGIQDILDKKYRHLLNVFRMDRDKSVAETIFKAIFTMKNKQNEININSEQNVDEENQDKQHAEDEDILLNLASQWNYFDGALSILKKTTTYYEQ</sequence>
<evidence type="ECO:0000256" key="1">
    <source>
        <dbReference type="SAM" id="Coils"/>
    </source>
</evidence>
<dbReference type="PANTHER" id="PTHR13800">
    <property type="entry name" value="TRANSIENT RECEPTOR POTENTIAL CATION CHANNEL, SUBFAMILY M, MEMBER 6"/>
    <property type="match status" value="1"/>
</dbReference>
<dbReference type="InterPro" id="IPR050927">
    <property type="entry name" value="TRPM"/>
</dbReference>
<dbReference type="Pfam" id="PF18139">
    <property type="entry name" value="LSDAT_euk"/>
    <property type="match status" value="1"/>
</dbReference>
<name>A0A814DG59_9BILA</name>
<protein>
    <recommendedName>
        <fullName evidence="2">TRPM SLOG domain-containing protein</fullName>
    </recommendedName>
</protein>
<feature type="coiled-coil region" evidence="1">
    <location>
        <begin position="401"/>
        <end position="429"/>
    </location>
</feature>
<comment type="caution">
    <text evidence="3">The sequence shown here is derived from an EMBL/GenBank/DDBJ whole genome shotgun (WGS) entry which is preliminary data.</text>
</comment>
<dbReference type="GO" id="GO:0005886">
    <property type="term" value="C:plasma membrane"/>
    <property type="evidence" value="ECO:0007669"/>
    <property type="project" value="TreeGrafter"/>
</dbReference>
<dbReference type="AlphaFoldDB" id="A0A814DG59"/>
<dbReference type="Proteomes" id="UP000663860">
    <property type="component" value="Unassembled WGS sequence"/>
</dbReference>
<reference evidence="3" key="1">
    <citation type="submission" date="2021-02" db="EMBL/GenBank/DDBJ databases">
        <authorList>
            <person name="Nowell W R."/>
        </authorList>
    </citation>
    <scope>NUCLEOTIDE SEQUENCE</scope>
</reference>
<organism evidence="3 4">
    <name type="scientific">Adineta steineri</name>
    <dbReference type="NCBI Taxonomy" id="433720"/>
    <lineage>
        <taxon>Eukaryota</taxon>
        <taxon>Metazoa</taxon>
        <taxon>Spiralia</taxon>
        <taxon>Gnathifera</taxon>
        <taxon>Rotifera</taxon>
        <taxon>Eurotatoria</taxon>
        <taxon>Bdelloidea</taxon>
        <taxon>Adinetida</taxon>
        <taxon>Adinetidae</taxon>
        <taxon>Adineta</taxon>
    </lineage>
</organism>
<evidence type="ECO:0000313" key="4">
    <source>
        <dbReference type="Proteomes" id="UP000663860"/>
    </source>
</evidence>
<feature type="domain" description="TRPM SLOG" evidence="2">
    <location>
        <begin position="102"/>
        <end position="338"/>
    </location>
</feature>
<accession>A0A814DG59</accession>
<evidence type="ECO:0000313" key="3">
    <source>
        <dbReference type="EMBL" id="CAF0954196.1"/>
    </source>
</evidence>
<dbReference type="GO" id="GO:0099604">
    <property type="term" value="F:ligand-gated calcium channel activity"/>
    <property type="evidence" value="ECO:0007669"/>
    <property type="project" value="TreeGrafter"/>
</dbReference>